<proteinExistence type="predicted"/>
<dbReference type="RefSeq" id="WP_229222561.1">
    <property type="nucleotide sequence ID" value="NZ_BMIA01000002.1"/>
</dbReference>
<evidence type="ECO:0000313" key="2">
    <source>
        <dbReference type="EMBL" id="GGH40732.1"/>
    </source>
</evidence>
<evidence type="ECO:0008006" key="4">
    <source>
        <dbReference type="Google" id="ProtNLM"/>
    </source>
</evidence>
<comment type="caution">
    <text evidence="2">The sequence shown here is derived from an EMBL/GenBank/DDBJ whole genome shotgun (WGS) entry which is preliminary data.</text>
</comment>
<feature type="region of interest" description="Disordered" evidence="1">
    <location>
        <begin position="27"/>
        <end position="52"/>
    </location>
</feature>
<evidence type="ECO:0000256" key="1">
    <source>
        <dbReference type="SAM" id="MobiDB-lite"/>
    </source>
</evidence>
<reference evidence="3" key="1">
    <citation type="journal article" date="2019" name="Int. J. Syst. Evol. Microbiol.">
        <title>The Global Catalogue of Microorganisms (GCM) 10K type strain sequencing project: providing services to taxonomists for standard genome sequencing and annotation.</title>
        <authorList>
            <consortium name="The Broad Institute Genomics Platform"/>
            <consortium name="The Broad Institute Genome Sequencing Center for Infectious Disease"/>
            <person name="Wu L."/>
            <person name="Ma J."/>
        </authorList>
    </citation>
    <scope>NUCLEOTIDE SEQUENCE [LARGE SCALE GENOMIC DNA]</scope>
    <source>
        <strain evidence="3">CGMCC 1.15288</strain>
    </source>
</reference>
<dbReference type="PROSITE" id="PS51257">
    <property type="entry name" value="PROKAR_LIPOPROTEIN"/>
    <property type="match status" value="1"/>
</dbReference>
<gene>
    <name evidence="2" type="ORF">GCM10007423_35990</name>
</gene>
<dbReference type="Gene3D" id="1.20.5.320">
    <property type="entry name" value="6-Phosphogluconate Dehydrogenase, domain 3"/>
    <property type="match status" value="1"/>
</dbReference>
<keyword evidence="3" id="KW-1185">Reference proteome</keyword>
<sequence>MIKRLTFIAWIALIGLVTSCDGDKGDVGPAGPAGPKGETGAPGKDGEPGKDGVGAKEIVATAVKSTNGGYTLGKANLTSADTAMISKSVVVLFIKSQGVWWSQPGIVRFPDNKWTNFTFVTLLRNLTLFVDIRPLTWSEQQEKAPERDFEAIRAVIIPAEKLRLNAEVDMNNYEEVVSAFGIKESDILEADVK</sequence>
<dbReference type="EMBL" id="BMIA01000002">
    <property type="protein sequence ID" value="GGH40732.1"/>
    <property type="molecule type" value="Genomic_DNA"/>
</dbReference>
<protein>
    <recommendedName>
        <fullName evidence="4">Collagen-like protein</fullName>
    </recommendedName>
</protein>
<name>A0ABQ1YVT1_9BACT</name>
<accession>A0ABQ1YVT1</accession>
<evidence type="ECO:0000313" key="3">
    <source>
        <dbReference type="Proteomes" id="UP000600214"/>
    </source>
</evidence>
<dbReference type="Proteomes" id="UP000600214">
    <property type="component" value="Unassembled WGS sequence"/>
</dbReference>
<organism evidence="2 3">
    <name type="scientific">Dyadobacter endophyticus</name>
    <dbReference type="NCBI Taxonomy" id="1749036"/>
    <lineage>
        <taxon>Bacteria</taxon>
        <taxon>Pseudomonadati</taxon>
        <taxon>Bacteroidota</taxon>
        <taxon>Cytophagia</taxon>
        <taxon>Cytophagales</taxon>
        <taxon>Spirosomataceae</taxon>
        <taxon>Dyadobacter</taxon>
    </lineage>
</organism>